<dbReference type="AlphaFoldDB" id="A0A7X6RVX8"/>
<sequence>MTVPLGVTPSELRGTAQYLAFVSNDMKAVQSALMQMLSGEGEAWGHDKIGNRFADGSKGYKAQLDWVDGSITAKTNLLDYYADGLRITADALEQQDKP</sequence>
<dbReference type="EMBL" id="JAAXPJ010000004">
    <property type="protein sequence ID" value="NKZ11813.1"/>
    <property type="molecule type" value="Genomic_DNA"/>
</dbReference>
<proteinExistence type="predicted"/>
<gene>
    <name evidence="1" type="ORF">HGA11_12555</name>
</gene>
<dbReference type="Gene3D" id="1.10.287.1060">
    <property type="entry name" value="ESAT-6-like"/>
    <property type="match status" value="1"/>
</dbReference>
<dbReference type="Proteomes" id="UP000518188">
    <property type="component" value="Unassembled WGS sequence"/>
</dbReference>
<accession>A0A7X6RVX8</accession>
<evidence type="ECO:0000313" key="2">
    <source>
        <dbReference type="Proteomes" id="UP000518188"/>
    </source>
</evidence>
<evidence type="ECO:0000313" key="1">
    <source>
        <dbReference type="EMBL" id="NKZ11813.1"/>
    </source>
</evidence>
<protein>
    <submittedName>
        <fullName evidence="1">Uncharacterized protein</fullName>
    </submittedName>
</protein>
<dbReference type="RefSeq" id="WP_044521196.1">
    <property type="nucleotide sequence ID" value="NZ_HG322952.1"/>
</dbReference>
<reference evidence="1 2" key="1">
    <citation type="submission" date="2020-04" db="EMBL/GenBank/DDBJ databases">
        <title>MicrobeNet Type strains.</title>
        <authorList>
            <person name="Nicholson A.C."/>
        </authorList>
    </citation>
    <scope>NUCLEOTIDE SEQUENCE [LARGE SCALE GENOMIC DNA]</scope>
    <source>
        <strain evidence="1 2">ATCC 700731</strain>
    </source>
</reference>
<name>A0A7X6RVX8_9MYCO</name>
<comment type="caution">
    <text evidence="1">The sequence shown here is derived from an EMBL/GenBank/DDBJ whole genome shotgun (WGS) entry which is preliminary data.</text>
</comment>
<organism evidence="1 2">
    <name type="scientific">Mycolicibacterium septicum DSM 44393</name>
    <dbReference type="NCBI Taxonomy" id="1341646"/>
    <lineage>
        <taxon>Bacteria</taxon>
        <taxon>Bacillati</taxon>
        <taxon>Actinomycetota</taxon>
        <taxon>Actinomycetes</taxon>
        <taxon>Mycobacteriales</taxon>
        <taxon>Mycobacteriaceae</taxon>
        <taxon>Mycolicibacterium</taxon>
    </lineage>
</organism>